<evidence type="ECO:0000313" key="4">
    <source>
        <dbReference type="Proteomes" id="UP001302274"/>
    </source>
</evidence>
<feature type="domain" description="Kazal-like" evidence="2">
    <location>
        <begin position="36"/>
        <end position="79"/>
    </location>
</feature>
<proteinExistence type="predicted"/>
<dbReference type="PROSITE" id="PS51465">
    <property type="entry name" value="KAZAL_2"/>
    <property type="match status" value="1"/>
</dbReference>
<dbReference type="InterPro" id="IPR002350">
    <property type="entry name" value="Kazal_dom"/>
</dbReference>
<keyword evidence="4" id="KW-1185">Reference proteome</keyword>
<dbReference type="PROSITE" id="PS51257">
    <property type="entry name" value="PROKAR_LIPOPROTEIN"/>
    <property type="match status" value="1"/>
</dbReference>
<keyword evidence="1" id="KW-0732">Signal</keyword>
<gene>
    <name evidence="3" type="ORF">SHI21_01320</name>
</gene>
<name>A0ABU5VPG1_9BACT</name>
<dbReference type="Gene3D" id="3.30.60.30">
    <property type="match status" value="1"/>
</dbReference>
<feature type="chain" id="PRO_5046786895" evidence="1">
    <location>
        <begin position="24"/>
        <end position="118"/>
    </location>
</feature>
<protein>
    <submittedName>
        <fullName evidence="3">Kazal-type serine protease inhibitor domain-containing protein</fullName>
    </submittedName>
</protein>
<dbReference type="SUPFAM" id="SSF100895">
    <property type="entry name" value="Kazal-type serine protease inhibitors"/>
    <property type="match status" value="1"/>
</dbReference>
<feature type="signal peptide" evidence="1">
    <location>
        <begin position="1"/>
        <end position="23"/>
    </location>
</feature>
<dbReference type="InterPro" id="IPR036058">
    <property type="entry name" value="Kazal_dom_sf"/>
</dbReference>
<dbReference type="Proteomes" id="UP001302274">
    <property type="component" value="Unassembled WGS sequence"/>
</dbReference>
<evidence type="ECO:0000256" key="1">
    <source>
        <dbReference type="SAM" id="SignalP"/>
    </source>
</evidence>
<dbReference type="EMBL" id="JAYGJQ010000001">
    <property type="protein sequence ID" value="MEA9354822.1"/>
    <property type="molecule type" value="Genomic_DNA"/>
</dbReference>
<dbReference type="RefSeq" id="WP_323574316.1">
    <property type="nucleotide sequence ID" value="NZ_JAYGJQ010000001.1"/>
</dbReference>
<reference evidence="3 4" key="1">
    <citation type="submission" date="2023-11" db="EMBL/GenBank/DDBJ databases">
        <title>A Novel Polar Bacteriovorax (B. antarcticus) Isolated from the Biocrust in Antarctica.</title>
        <authorList>
            <person name="Mun W."/>
            <person name="Choi S.Y."/>
            <person name="Mitchell R.J."/>
        </authorList>
    </citation>
    <scope>NUCLEOTIDE SEQUENCE [LARGE SCALE GENOMIC DNA]</scope>
    <source>
        <strain evidence="3 4">PP10</strain>
    </source>
</reference>
<keyword evidence="3" id="KW-0722">Serine protease inhibitor</keyword>
<organism evidence="3 4">
    <name type="scientific">Bacteriovorax antarcticus</name>
    <dbReference type="NCBI Taxonomy" id="3088717"/>
    <lineage>
        <taxon>Bacteria</taxon>
        <taxon>Pseudomonadati</taxon>
        <taxon>Bdellovibrionota</taxon>
        <taxon>Bacteriovoracia</taxon>
        <taxon>Bacteriovoracales</taxon>
        <taxon>Bacteriovoracaceae</taxon>
        <taxon>Bacteriovorax</taxon>
    </lineage>
</organism>
<evidence type="ECO:0000259" key="2">
    <source>
        <dbReference type="PROSITE" id="PS51465"/>
    </source>
</evidence>
<sequence>MKRMSQILYSLGLLTLVILSSCGKDNSTSTAGSSVSTFNGECSFTSEYSPVCGVNNITYDNISIAKCYNVTQTSPGNCICSERPVCGDNGVTYTECDAQDAYRQGKIKRIVKFTDCRK</sequence>
<accession>A0ABU5VPG1</accession>
<evidence type="ECO:0000313" key="3">
    <source>
        <dbReference type="EMBL" id="MEA9354822.1"/>
    </source>
</evidence>
<comment type="caution">
    <text evidence="3">The sequence shown here is derived from an EMBL/GenBank/DDBJ whole genome shotgun (WGS) entry which is preliminary data.</text>
</comment>
<dbReference type="GO" id="GO:0004867">
    <property type="term" value="F:serine-type endopeptidase inhibitor activity"/>
    <property type="evidence" value="ECO:0007669"/>
    <property type="project" value="UniProtKB-KW"/>
</dbReference>
<keyword evidence="3" id="KW-0646">Protease inhibitor</keyword>
<dbReference type="Pfam" id="PF07648">
    <property type="entry name" value="Kazal_2"/>
    <property type="match status" value="2"/>
</dbReference>